<protein>
    <submittedName>
        <fullName evidence="2">Uncharacterized protein</fullName>
    </submittedName>
</protein>
<name>M0CCT9_9EURY</name>
<organism evidence="2 3">
    <name type="scientific">Halosimplex carlsbadense 2-9-1</name>
    <dbReference type="NCBI Taxonomy" id="797114"/>
    <lineage>
        <taxon>Archaea</taxon>
        <taxon>Methanobacteriati</taxon>
        <taxon>Methanobacteriota</taxon>
        <taxon>Stenosarchaea group</taxon>
        <taxon>Halobacteria</taxon>
        <taxon>Halobacteriales</taxon>
        <taxon>Haloarculaceae</taxon>
        <taxon>Halosimplex</taxon>
    </lineage>
</organism>
<dbReference type="EMBL" id="AOIU01000046">
    <property type="protein sequence ID" value="ELZ20453.1"/>
    <property type="molecule type" value="Genomic_DNA"/>
</dbReference>
<comment type="caution">
    <text evidence="2">The sequence shown here is derived from an EMBL/GenBank/DDBJ whole genome shotgun (WGS) entry which is preliminary data.</text>
</comment>
<reference evidence="2 3" key="1">
    <citation type="journal article" date="2014" name="PLoS Genet.">
        <title>Phylogenetically driven sequencing of extremely halophilic archaea reveals strategies for static and dynamic osmo-response.</title>
        <authorList>
            <person name="Becker E.A."/>
            <person name="Seitzer P.M."/>
            <person name="Tritt A."/>
            <person name="Larsen D."/>
            <person name="Krusor M."/>
            <person name="Yao A.I."/>
            <person name="Wu D."/>
            <person name="Madern D."/>
            <person name="Eisen J.A."/>
            <person name="Darling A.E."/>
            <person name="Facciotti M.T."/>
        </authorList>
    </citation>
    <scope>NUCLEOTIDE SEQUENCE [LARGE SCALE GENOMIC DNA]</scope>
    <source>
        <strain evidence="2 3">2-9-1</strain>
    </source>
</reference>
<keyword evidence="3" id="KW-1185">Reference proteome</keyword>
<dbReference type="AlphaFoldDB" id="M0CCT9"/>
<accession>M0CCT9</accession>
<feature type="compositionally biased region" description="Low complexity" evidence="1">
    <location>
        <begin position="23"/>
        <end position="34"/>
    </location>
</feature>
<evidence type="ECO:0000313" key="3">
    <source>
        <dbReference type="Proteomes" id="UP000011626"/>
    </source>
</evidence>
<dbReference type="Proteomes" id="UP000011626">
    <property type="component" value="Unassembled WGS sequence"/>
</dbReference>
<sequence length="118" mass="12129">MIGRRSVLQLLTALGAVGATAGGAAAESAPASVETRGGPSMTSPADLAEQGQDQPVGTEALLSYLEAKYGDALTEEDLSALEEEVAGNIATAQALDETDLANGDDMALRFEPYRGSWD</sequence>
<evidence type="ECO:0000256" key="1">
    <source>
        <dbReference type="SAM" id="MobiDB-lite"/>
    </source>
</evidence>
<dbReference type="InterPro" id="IPR006311">
    <property type="entry name" value="TAT_signal"/>
</dbReference>
<proteinExistence type="predicted"/>
<gene>
    <name evidence="2" type="ORF">C475_20452</name>
</gene>
<dbReference type="STRING" id="797114.C475_20452"/>
<evidence type="ECO:0000313" key="2">
    <source>
        <dbReference type="EMBL" id="ELZ20453.1"/>
    </source>
</evidence>
<feature type="region of interest" description="Disordered" evidence="1">
    <location>
        <begin position="23"/>
        <end position="52"/>
    </location>
</feature>
<dbReference type="PROSITE" id="PS51318">
    <property type="entry name" value="TAT"/>
    <property type="match status" value="1"/>
</dbReference>